<organism evidence="2 3">
    <name type="scientific">Nitrosomonas communis</name>
    <dbReference type="NCBI Taxonomy" id="44574"/>
    <lineage>
        <taxon>Bacteria</taxon>
        <taxon>Pseudomonadati</taxon>
        <taxon>Pseudomonadota</taxon>
        <taxon>Betaproteobacteria</taxon>
        <taxon>Nitrosomonadales</taxon>
        <taxon>Nitrosomonadaceae</taxon>
        <taxon>Nitrosomonas</taxon>
    </lineage>
</organism>
<accession>A0A1I4NFJ7</accession>
<dbReference type="RefSeq" id="WP_256211948.1">
    <property type="nucleotide sequence ID" value="NZ_FOUB01000014.1"/>
</dbReference>
<dbReference type="PANTHER" id="PTHR30298:SF0">
    <property type="entry name" value="PROTEIN YBFL-RELATED"/>
    <property type="match status" value="1"/>
</dbReference>
<dbReference type="PANTHER" id="PTHR30298">
    <property type="entry name" value="H REPEAT-ASSOCIATED PREDICTED TRANSPOSASE"/>
    <property type="match status" value="1"/>
</dbReference>
<dbReference type="InterPro" id="IPR002559">
    <property type="entry name" value="Transposase_11"/>
</dbReference>
<dbReference type="GO" id="GO:0003677">
    <property type="term" value="F:DNA binding"/>
    <property type="evidence" value="ECO:0007669"/>
    <property type="project" value="InterPro"/>
</dbReference>
<dbReference type="EMBL" id="FOUB01000014">
    <property type="protein sequence ID" value="SFM14156.1"/>
    <property type="molecule type" value="Genomic_DNA"/>
</dbReference>
<dbReference type="Pfam" id="PF01609">
    <property type="entry name" value="DDE_Tnp_1"/>
    <property type="match status" value="1"/>
</dbReference>
<sequence>METRSIRATADIAWLQERHDWKSLPSIIAVTAKRETDNKVTEETRYFISSLDANDLKRLERVVRAHWAIENNLHRVLDIAFDEDSNRTHKGHSAANLAVIRHIALNLIKAEKTSKVGIKTKRLKAGWDNEYLRRVIAII</sequence>
<evidence type="ECO:0000313" key="3">
    <source>
        <dbReference type="Proteomes" id="UP000183287"/>
    </source>
</evidence>
<keyword evidence="3" id="KW-1185">Reference proteome</keyword>
<proteinExistence type="predicted"/>
<dbReference type="AlphaFoldDB" id="A0A1I4NFJ7"/>
<reference evidence="3" key="1">
    <citation type="submission" date="2016-10" db="EMBL/GenBank/DDBJ databases">
        <authorList>
            <person name="Varghese N."/>
            <person name="Submissions S."/>
        </authorList>
    </citation>
    <scope>NUCLEOTIDE SEQUENCE [LARGE SCALE GENOMIC DNA]</scope>
    <source>
        <strain evidence="3">Nm44</strain>
    </source>
</reference>
<gene>
    <name evidence="2" type="ORF">SAMN05421863_101486</name>
</gene>
<dbReference type="GO" id="GO:0006313">
    <property type="term" value="P:DNA transposition"/>
    <property type="evidence" value="ECO:0007669"/>
    <property type="project" value="InterPro"/>
</dbReference>
<evidence type="ECO:0000313" key="2">
    <source>
        <dbReference type="EMBL" id="SFM14156.1"/>
    </source>
</evidence>
<evidence type="ECO:0000259" key="1">
    <source>
        <dbReference type="Pfam" id="PF01609"/>
    </source>
</evidence>
<dbReference type="InterPro" id="IPR047647">
    <property type="entry name" value="ISAs1_transpos"/>
</dbReference>
<protein>
    <submittedName>
        <fullName evidence="2">Predicted transposase YbfD/YdcC associated with H repeats</fullName>
    </submittedName>
</protein>
<name>A0A1I4NFJ7_9PROT</name>
<dbReference type="Proteomes" id="UP000183287">
    <property type="component" value="Unassembled WGS sequence"/>
</dbReference>
<dbReference type="InterPro" id="IPR051698">
    <property type="entry name" value="Transposase_11-like"/>
</dbReference>
<dbReference type="GO" id="GO:0004803">
    <property type="term" value="F:transposase activity"/>
    <property type="evidence" value="ECO:0007669"/>
    <property type="project" value="InterPro"/>
</dbReference>
<feature type="domain" description="Transposase IS4-like" evidence="1">
    <location>
        <begin position="53"/>
        <end position="107"/>
    </location>
</feature>
<dbReference type="NCBIfam" id="NF033564">
    <property type="entry name" value="transpos_ISAs1"/>
    <property type="match status" value="1"/>
</dbReference>